<protein>
    <submittedName>
        <fullName evidence="3">Uncharacterized protein</fullName>
    </submittedName>
</protein>
<feature type="region of interest" description="Disordered" evidence="2">
    <location>
        <begin position="41"/>
        <end position="70"/>
    </location>
</feature>
<dbReference type="OrthoDB" id="2129491at2759"/>
<keyword evidence="1" id="KW-0175">Coiled coil</keyword>
<dbReference type="Proteomes" id="UP000184188">
    <property type="component" value="Unassembled WGS sequence"/>
</dbReference>
<dbReference type="VEuPathDB" id="FungiDB:ASPZODRAFT_848740"/>
<evidence type="ECO:0000256" key="1">
    <source>
        <dbReference type="SAM" id="Coils"/>
    </source>
</evidence>
<sequence>MRSTAYGCLWSLYSSRINDTKSSRMTMTNSRLKGISLRARQMRRKNTDRSCKRQLKEADSQQKRSSERDVELEEYKKLIPHIEQDRHTVQNLKKQLEFNNHALTERLKSAEEQHERDQTRISDLRERIRELEGSPGSPSYTPGSDTPQLQDTLQKDFGESQLKAENNELKKDEEDDSLKAPSASLAGQSVPYSDNFLSTTQIAQAKSTQSEEYWKLYEEFAEVRKKLAEADDLAHATMRKLEEAKADLDLTSKDKVDMAQAFKEKEDAELADLREQFDALTHKYHHVEAEADASLNLAREACNERDQLREMLDQKESEMISEDQDLLAEMQRLVTEYSGGAGDNDQELRQQSSMELVKQFADLIETNVERLAKRAEVSNLSYYEEVEERPYPCESFNRHLFLVECQAKARSSAFKRLRSWKKRSDSPVPSLYHL</sequence>
<evidence type="ECO:0000256" key="2">
    <source>
        <dbReference type="SAM" id="MobiDB-lite"/>
    </source>
</evidence>
<proteinExistence type="predicted"/>
<evidence type="ECO:0000313" key="4">
    <source>
        <dbReference type="Proteomes" id="UP000184188"/>
    </source>
</evidence>
<feature type="region of interest" description="Disordered" evidence="2">
    <location>
        <begin position="131"/>
        <end position="151"/>
    </location>
</feature>
<organism evidence="3 4">
    <name type="scientific">Penicilliopsis zonata CBS 506.65</name>
    <dbReference type="NCBI Taxonomy" id="1073090"/>
    <lineage>
        <taxon>Eukaryota</taxon>
        <taxon>Fungi</taxon>
        <taxon>Dikarya</taxon>
        <taxon>Ascomycota</taxon>
        <taxon>Pezizomycotina</taxon>
        <taxon>Eurotiomycetes</taxon>
        <taxon>Eurotiomycetidae</taxon>
        <taxon>Eurotiales</taxon>
        <taxon>Aspergillaceae</taxon>
        <taxon>Penicilliopsis</taxon>
    </lineage>
</organism>
<reference evidence="4" key="1">
    <citation type="journal article" date="2017" name="Genome Biol.">
        <title>Comparative genomics reveals high biological diversity and specific adaptations in the industrially and medically important fungal genus Aspergillus.</title>
        <authorList>
            <person name="de Vries R.P."/>
            <person name="Riley R."/>
            <person name="Wiebenga A."/>
            <person name="Aguilar-Osorio G."/>
            <person name="Amillis S."/>
            <person name="Uchima C.A."/>
            <person name="Anderluh G."/>
            <person name="Asadollahi M."/>
            <person name="Askin M."/>
            <person name="Barry K."/>
            <person name="Battaglia E."/>
            <person name="Bayram O."/>
            <person name="Benocci T."/>
            <person name="Braus-Stromeyer S.A."/>
            <person name="Caldana C."/>
            <person name="Canovas D."/>
            <person name="Cerqueira G.C."/>
            <person name="Chen F."/>
            <person name="Chen W."/>
            <person name="Choi C."/>
            <person name="Clum A."/>
            <person name="Dos Santos R.A."/>
            <person name="Damasio A.R."/>
            <person name="Diallinas G."/>
            <person name="Emri T."/>
            <person name="Fekete E."/>
            <person name="Flipphi M."/>
            <person name="Freyberg S."/>
            <person name="Gallo A."/>
            <person name="Gournas C."/>
            <person name="Habgood R."/>
            <person name="Hainaut M."/>
            <person name="Harispe M.L."/>
            <person name="Henrissat B."/>
            <person name="Hilden K.S."/>
            <person name="Hope R."/>
            <person name="Hossain A."/>
            <person name="Karabika E."/>
            <person name="Karaffa L."/>
            <person name="Karanyi Z."/>
            <person name="Krasevec N."/>
            <person name="Kuo A."/>
            <person name="Kusch H."/>
            <person name="LaButti K."/>
            <person name="Lagendijk E.L."/>
            <person name="Lapidus A."/>
            <person name="Levasseur A."/>
            <person name="Lindquist E."/>
            <person name="Lipzen A."/>
            <person name="Logrieco A.F."/>
            <person name="MacCabe A."/>
            <person name="Maekelae M.R."/>
            <person name="Malavazi I."/>
            <person name="Melin P."/>
            <person name="Meyer V."/>
            <person name="Mielnichuk N."/>
            <person name="Miskei M."/>
            <person name="Molnar A.P."/>
            <person name="Mule G."/>
            <person name="Ngan C.Y."/>
            <person name="Orejas M."/>
            <person name="Orosz E."/>
            <person name="Ouedraogo J.P."/>
            <person name="Overkamp K.M."/>
            <person name="Park H.-S."/>
            <person name="Perrone G."/>
            <person name="Piumi F."/>
            <person name="Punt P.J."/>
            <person name="Ram A.F."/>
            <person name="Ramon A."/>
            <person name="Rauscher S."/>
            <person name="Record E."/>
            <person name="Riano-Pachon D.M."/>
            <person name="Robert V."/>
            <person name="Roehrig J."/>
            <person name="Ruller R."/>
            <person name="Salamov A."/>
            <person name="Salih N.S."/>
            <person name="Samson R.A."/>
            <person name="Sandor E."/>
            <person name="Sanguinetti M."/>
            <person name="Schuetze T."/>
            <person name="Sepcic K."/>
            <person name="Shelest E."/>
            <person name="Sherlock G."/>
            <person name="Sophianopoulou V."/>
            <person name="Squina F.M."/>
            <person name="Sun H."/>
            <person name="Susca A."/>
            <person name="Todd R.B."/>
            <person name="Tsang A."/>
            <person name="Unkles S.E."/>
            <person name="van de Wiele N."/>
            <person name="van Rossen-Uffink D."/>
            <person name="Oliveira J.V."/>
            <person name="Vesth T.C."/>
            <person name="Visser J."/>
            <person name="Yu J.-H."/>
            <person name="Zhou M."/>
            <person name="Andersen M.R."/>
            <person name="Archer D.B."/>
            <person name="Baker S.E."/>
            <person name="Benoit I."/>
            <person name="Brakhage A.A."/>
            <person name="Braus G.H."/>
            <person name="Fischer R."/>
            <person name="Frisvad J.C."/>
            <person name="Goldman G.H."/>
            <person name="Houbraken J."/>
            <person name="Oakley B."/>
            <person name="Pocsi I."/>
            <person name="Scazzocchio C."/>
            <person name="Seiboth B."/>
            <person name="vanKuyk P.A."/>
            <person name="Wortman J."/>
            <person name="Dyer P.S."/>
            <person name="Grigoriev I.V."/>
        </authorList>
    </citation>
    <scope>NUCLEOTIDE SEQUENCE [LARGE SCALE GENOMIC DNA]</scope>
    <source>
        <strain evidence="4">CBS 506.65</strain>
    </source>
</reference>
<feature type="coiled-coil region" evidence="1">
    <location>
        <begin position="227"/>
        <end position="325"/>
    </location>
</feature>
<dbReference type="EMBL" id="KV878349">
    <property type="protein sequence ID" value="OJJ44179.1"/>
    <property type="molecule type" value="Genomic_DNA"/>
</dbReference>
<dbReference type="GeneID" id="34616724"/>
<gene>
    <name evidence="3" type="ORF">ASPZODRAFT_848740</name>
</gene>
<feature type="region of interest" description="Disordered" evidence="2">
    <location>
        <begin position="166"/>
        <end position="191"/>
    </location>
</feature>
<dbReference type="RefSeq" id="XP_022578689.1">
    <property type="nucleotide sequence ID" value="XM_022730260.1"/>
</dbReference>
<name>A0A1L9SAP5_9EURO</name>
<dbReference type="STRING" id="1073090.A0A1L9SAP5"/>
<feature type="compositionally biased region" description="Low complexity" evidence="2">
    <location>
        <begin position="133"/>
        <end position="147"/>
    </location>
</feature>
<keyword evidence="4" id="KW-1185">Reference proteome</keyword>
<evidence type="ECO:0000313" key="3">
    <source>
        <dbReference type="EMBL" id="OJJ44179.1"/>
    </source>
</evidence>
<dbReference type="AlphaFoldDB" id="A0A1L9SAP5"/>
<feature type="compositionally biased region" description="Basic and acidic residues" evidence="2">
    <location>
        <begin position="45"/>
        <end position="70"/>
    </location>
</feature>
<accession>A0A1L9SAP5</accession>